<proteinExistence type="predicted"/>
<organism evidence="2 3">
    <name type="scientific">Candidatus Woesebacteria bacterium RIFCSPLOWO2_01_FULL_44_14</name>
    <dbReference type="NCBI Taxonomy" id="1802525"/>
    <lineage>
        <taxon>Bacteria</taxon>
        <taxon>Candidatus Woeseibacteriota</taxon>
    </lineage>
</organism>
<dbReference type="CDD" id="cd00761">
    <property type="entry name" value="Glyco_tranf_GTA_type"/>
    <property type="match status" value="1"/>
</dbReference>
<feature type="domain" description="Glycosyltransferase 2-like" evidence="1">
    <location>
        <begin position="7"/>
        <end position="118"/>
    </location>
</feature>
<evidence type="ECO:0000313" key="3">
    <source>
        <dbReference type="Proteomes" id="UP000178429"/>
    </source>
</evidence>
<sequence>MKKPLVSVIMPADKDPFIQRTVDSLLKNARTEIEIIVVLDHYFPDPPLKSNPRVRVIVNPGQGTRAGVNAGLILARGKYIMRCDCHCAFGPGYDKIMTKNCQENWIVTPLHYDIDYVNWKKVDPPYVYHYIGSPVITPRHGTMLPIRNWPERETARKNPKYDIDDTMTIMGGCYLANRIYFLKRIGILNDHPNNYGDHVGEEHEISLKYWLGGGEAKIIKKTWFAHFAKRPHMAHVYLSKFDDKIGAPNQTWICKHWVNNEEPGMIHPFSWLIEKFWPVPTWPEDKSLWIFPEAKSQNQTIANLQYPLTQLCKLAIKYNSVKCPRLGHCYTPFYYEFFKTKRSKIKKVLEIGDPGYLGADLRMWRDFFPSARIFGANTNPESIFPKDRIATYYCDEMNEKDIKKLVSLIGHDIDLVIDNASNHFQHQTFLFQTLMPLLNQKVTYMVENCGRTRQMRDAFPKYNCQIPNLVLNKNPVRDGLIVFTHKNT</sequence>
<dbReference type="STRING" id="1802525.A2975_02340"/>
<dbReference type="Proteomes" id="UP000178429">
    <property type="component" value="Unassembled WGS sequence"/>
</dbReference>
<dbReference type="InterPro" id="IPR001173">
    <property type="entry name" value="Glyco_trans_2-like"/>
</dbReference>
<dbReference type="Pfam" id="PF00535">
    <property type="entry name" value="Glycos_transf_2"/>
    <property type="match status" value="1"/>
</dbReference>
<reference evidence="2 3" key="1">
    <citation type="journal article" date="2016" name="Nat. Commun.">
        <title>Thousands of microbial genomes shed light on interconnected biogeochemical processes in an aquifer system.</title>
        <authorList>
            <person name="Anantharaman K."/>
            <person name="Brown C.T."/>
            <person name="Hug L.A."/>
            <person name="Sharon I."/>
            <person name="Castelle C.J."/>
            <person name="Probst A.J."/>
            <person name="Thomas B.C."/>
            <person name="Singh A."/>
            <person name="Wilkins M.J."/>
            <person name="Karaoz U."/>
            <person name="Brodie E.L."/>
            <person name="Williams K.H."/>
            <person name="Hubbard S.S."/>
            <person name="Banfield J.F."/>
        </authorList>
    </citation>
    <scope>NUCLEOTIDE SEQUENCE [LARGE SCALE GENOMIC DNA]</scope>
</reference>
<dbReference type="InterPro" id="IPR029063">
    <property type="entry name" value="SAM-dependent_MTases_sf"/>
</dbReference>
<accession>A0A1F8BZ06</accession>
<comment type="caution">
    <text evidence="2">The sequence shown here is derived from an EMBL/GenBank/DDBJ whole genome shotgun (WGS) entry which is preliminary data.</text>
</comment>
<dbReference type="AlphaFoldDB" id="A0A1F8BZ06"/>
<evidence type="ECO:0000313" key="2">
    <source>
        <dbReference type="EMBL" id="OGM69341.1"/>
    </source>
</evidence>
<dbReference type="InterPro" id="IPR029044">
    <property type="entry name" value="Nucleotide-diphossugar_trans"/>
</dbReference>
<name>A0A1F8BZ06_9BACT</name>
<protein>
    <recommendedName>
        <fullName evidence="1">Glycosyltransferase 2-like domain-containing protein</fullName>
    </recommendedName>
</protein>
<dbReference type="EMBL" id="MGHL01000012">
    <property type="protein sequence ID" value="OGM69341.1"/>
    <property type="molecule type" value="Genomic_DNA"/>
</dbReference>
<dbReference type="Gene3D" id="3.90.550.10">
    <property type="entry name" value="Spore Coat Polysaccharide Biosynthesis Protein SpsA, Chain A"/>
    <property type="match status" value="1"/>
</dbReference>
<evidence type="ECO:0000259" key="1">
    <source>
        <dbReference type="Pfam" id="PF00535"/>
    </source>
</evidence>
<dbReference type="Gene3D" id="3.40.50.150">
    <property type="entry name" value="Vaccinia Virus protein VP39"/>
    <property type="match status" value="1"/>
</dbReference>
<dbReference type="SUPFAM" id="SSF53448">
    <property type="entry name" value="Nucleotide-diphospho-sugar transferases"/>
    <property type="match status" value="1"/>
</dbReference>
<gene>
    <name evidence="2" type="ORF">A2975_02340</name>
</gene>